<keyword evidence="4" id="KW-0547">Nucleotide-binding</keyword>
<dbReference type="SUPFAM" id="SSF52540">
    <property type="entry name" value="P-loop containing nucleoside triphosphate hydrolases"/>
    <property type="match status" value="1"/>
</dbReference>
<evidence type="ECO:0000256" key="1">
    <source>
        <dbReference type="ARBA" id="ARBA00004141"/>
    </source>
</evidence>
<feature type="domain" description="ABC transporter" evidence="10">
    <location>
        <begin position="126"/>
        <end position="366"/>
    </location>
</feature>
<evidence type="ECO:0000313" key="11">
    <source>
        <dbReference type="EMBL" id="KAI9270713.1"/>
    </source>
</evidence>
<keyword evidence="11" id="KW-0378">Hydrolase</keyword>
<dbReference type="PANTHER" id="PTHR48041:SF2">
    <property type="entry name" value="ATP-DEPENDENT PERMEASE-RELATED"/>
    <property type="match status" value="1"/>
</dbReference>
<organism evidence="11 12">
    <name type="scientific">Phascolomyces articulosus</name>
    <dbReference type="NCBI Taxonomy" id="60185"/>
    <lineage>
        <taxon>Eukaryota</taxon>
        <taxon>Fungi</taxon>
        <taxon>Fungi incertae sedis</taxon>
        <taxon>Mucoromycota</taxon>
        <taxon>Mucoromycotina</taxon>
        <taxon>Mucoromycetes</taxon>
        <taxon>Mucorales</taxon>
        <taxon>Lichtheimiaceae</taxon>
        <taxon>Phascolomyces</taxon>
    </lineage>
</organism>
<feature type="transmembrane region" description="Helical" evidence="9">
    <location>
        <begin position="578"/>
        <end position="596"/>
    </location>
</feature>
<evidence type="ECO:0000256" key="3">
    <source>
        <dbReference type="ARBA" id="ARBA00022692"/>
    </source>
</evidence>
<dbReference type="SMART" id="SM00382">
    <property type="entry name" value="AAA"/>
    <property type="match status" value="1"/>
</dbReference>
<dbReference type="CDD" id="cd03213">
    <property type="entry name" value="ABCG_EPDR"/>
    <property type="match status" value="1"/>
</dbReference>
<keyword evidence="12" id="KW-1185">Reference proteome</keyword>
<evidence type="ECO:0000256" key="4">
    <source>
        <dbReference type="ARBA" id="ARBA00022741"/>
    </source>
</evidence>
<dbReference type="InterPro" id="IPR013525">
    <property type="entry name" value="ABC2_TM"/>
</dbReference>
<dbReference type="InterPro" id="IPR017871">
    <property type="entry name" value="ABC_transporter-like_CS"/>
</dbReference>
<accession>A0AAD5K6A7</accession>
<keyword evidence="3 9" id="KW-0812">Transmembrane</keyword>
<evidence type="ECO:0000256" key="2">
    <source>
        <dbReference type="ARBA" id="ARBA00022448"/>
    </source>
</evidence>
<dbReference type="InterPro" id="IPR050352">
    <property type="entry name" value="ABCG_transporters"/>
</dbReference>
<dbReference type="GO" id="GO:0005524">
    <property type="term" value="F:ATP binding"/>
    <property type="evidence" value="ECO:0007669"/>
    <property type="project" value="UniProtKB-KW"/>
</dbReference>
<keyword evidence="7 9" id="KW-0472">Membrane</keyword>
<dbReference type="Gene3D" id="3.40.50.300">
    <property type="entry name" value="P-loop containing nucleotide triphosphate hydrolases"/>
    <property type="match status" value="1"/>
</dbReference>
<feature type="transmembrane region" description="Helical" evidence="9">
    <location>
        <begin position="467"/>
        <end position="488"/>
    </location>
</feature>
<dbReference type="EMBL" id="JAIXMP010000007">
    <property type="protein sequence ID" value="KAI9270713.1"/>
    <property type="molecule type" value="Genomic_DNA"/>
</dbReference>
<evidence type="ECO:0000313" key="12">
    <source>
        <dbReference type="Proteomes" id="UP001209540"/>
    </source>
</evidence>
<dbReference type="PROSITE" id="PS00211">
    <property type="entry name" value="ABC_TRANSPORTER_1"/>
    <property type="match status" value="1"/>
</dbReference>
<comment type="caution">
    <text evidence="11">The sequence shown here is derived from an EMBL/GenBank/DDBJ whole genome shotgun (WGS) entry which is preliminary data.</text>
</comment>
<feature type="region of interest" description="Disordered" evidence="8">
    <location>
        <begin position="348"/>
        <end position="376"/>
    </location>
</feature>
<dbReference type="Proteomes" id="UP001209540">
    <property type="component" value="Unassembled WGS sequence"/>
</dbReference>
<dbReference type="PANTHER" id="PTHR48041">
    <property type="entry name" value="ABC TRANSPORTER G FAMILY MEMBER 28"/>
    <property type="match status" value="1"/>
</dbReference>
<evidence type="ECO:0000256" key="6">
    <source>
        <dbReference type="ARBA" id="ARBA00022989"/>
    </source>
</evidence>
<dbReference type="InterPro" id="IPR003439">
    <property type="entry name" value="ABC_transporter-like_ATP-bd"/>
</dbReference>
<dbReference type="InterPro" id="IPR027417">
    <property type="entry name" value="P-loop_NTPase"/>
</dbReference>
<dbReference type="GO" id="GO:0140359">
    <property type="term" value="F:ABC-type transporter activity"/>
    <property type="evidence" value="ECO:0007669"/>
    <property type="project" value="InterPro"/>
</dbReference>
<gene>
    <name evidence="11" type="ORF">BDA99DRAFT_433975</name>
</gene>
<sequence length="687" mass="76782">MSELVANVKGPSEWVCKDGKNCWYNEYSTLVSVFPDNIGLSCDVGECANEQDYLDVHPIEREFSRFTETIILSAIILACIIIYIVVKLTAKRQQRMFGSRIELDDFDDDDAAAQEMFEDMRKEVHLTFDDIYYTVGGKHILSGLSGYVEPGELLAVMGPSGAGKSSLLDILARKHKRGVASGSIMVNGTIPTRRRFKQLSGFVDQDDTLMGTLTVRETLMYAAMLRLPRKMSVRLKQKRVADVIQELGLETIADSTIGSPGQRGISGGEKRRVSIGKELVTSPSLLFLDEPTSGLDAFNAGVVMECLRKLTKQGRRTVVVTIHQPRSNIFKMFDSLMLLANGHTVNSTDARSFSVPRSRTSSINSTQQLDDLGPTDESRQLISDTLREMNTNEPAVSSEFTLLSDSNHAYHLIESYKSSSLCNSIRSKIRQYTTNNNNDPTNNVRFSSLLSLFWQVDVDLSGVQNRLGVLFFMCALLGFASTSALDMFSRERVLFMRERENGYYSPASYFCAKVLFDVVPLRVLPPLVMGSVSYYMVGLNPALYVFGKFLLVLVLFNLAAAGLCLCFATAFKNVSAANLLASLVMLFSMLFGGFLLNKDHIPGILNWLKYLSFFNYGYEALIVNELKDITLRDKSIADIQIPGPVILARFGFNGQAYWVDVVRLCLFAVITFSTSFVFLKYFVKERR</sequence>
<dbReference type="AlphaFoldDB" id="A0AAD5K6A7"/>
<evidence type="ECO:0000256" key="5">
    <source>
        <dbReference type="ARBA" id="ARBA00022840"/>
    </source>
</evidence>
<evidence type="ECO:0000256" key="7">
    <source>
        <dbReference type="ARBA" id="ARBA00023136"/>
    </source>
</evidence>
<proteinExistence type="predicted"/>
<feature type="compositionally biased region" description="Polar residues" evidence="8">
    <location>
        <begin position="348"/>
        <end position="369"/>
    </location>
</feature>
<protein>
    <submittedName>
        <fullName evidence="11">P-loop containing nucleoside triphosphate hydrolase protein</fullName>
    </submittedName>
</protein>
<dbReference type="GO" id="GO:0016020">
    <property type="term" value="C:membrane"/>
    <property type="evidence" value="ECO:0007669"/>
    <property type="project" value="UniProtKB-SubCell"/>
</dbReference>
<evidence type="ECO:0000256" key="9">
    <source>
        <dbReference type="SAM" id="Phobius"/>
    </source>
</evidence>
<reference evidence="11" key="2">
    <citation type="submission" date="2023-02" db="EMBL/GenBank/DDBJ databases">
        <authorList>
            <consortium name="DOE Joint Genome Institute"/>
            <person name="Mondo S.J."/>
            <person name="Chang Y."/>
            <person name="Wang Y."/>
            <person name="Ahrendt S."/>
            <person name="Andreopoulos W."/>
            <person name="Barry K."/>
            <person name="Beard J."/>
            <person name="Benny G.L."/>
            <person name="Blankenship S."/>
            <person name="Bonito G."/>
            <person name="Cuomo C."/>
            <person name="Desiro A."/>
            <person name="Gervers K.A."/>
            <person name="Hundley H."/>
            <person name="Kuo A."/>
            <person name="LaButti K."/>
            <person name="Lang B.F."/>
            <person name="Lipzen A."/>
            <person name="O'Donnell K."/>
            <person name="Pangilinan J."/>
            <person name="Reynolds N."/>
            <person name="Sandor L."/>
            <person name="Smith M.W."/>
            <person name="Tsang A."/>
            <person name="Grigoriev I.V."/>
            <person name="Stajich J.E."/>
            <person name="Spatafora J.W."/>
        </authorList>
    </citation>
    <scope>NUCLEOTIDE SEQUENCE</scope>
    <source>
        <strain evidence="11">RSA 2281</strain>
    </source>
</reference>
<dbReference type="InterPro" id="IPR003593">
    <property type="entry name" value="AAA+_ATPase"/>
</dbReference>
<feature type="transmembrane region" description="Helical" evidence="9">
    <location>
        <begin position="69"/>
        <end position="86"/>
    </location>
</feature>
<feature type="transmembrane region" description="Helical" evidence="9">
    <location>
        <begin position="661"/>
        <end position="683"/>
    </location>
</feature>
<reference evidence="11" key="1">
    <citation type="journal article" date="2022" name="IScience">
        <title>Evolution of zygomycete secretomes and the origins of terrestrial fungal ecologies.</title>
        <authorList>
            <person name="Chang Y."/>
            <person name="Wang Y."/>
            <person name="Mondo S."/>
            <person name="Ahrendt S."/>
            <person name="Andreopoulos W."/>
            <person name="Barry K."/>
            <person name="Beard J."/>
            <person name="Benny G.L."/>
            <person name="Blankenship S."/>
            <person name="Bonito G."/>
            <person name="Cuomo C."/>
            <person name="Desiro A."/>
            <person name="Gervers K.A."/>
            <person name="Hundley H."/>
            <person name="Kuo A."/>
            <person name="LaButti K."/>
            <person name="Lang B.F."/>
            <person name="Lipzen A."/>
            <person name="O'Donnell K."/>
            <person name="Pangilinan J."/>
            <person name="Reynolds N."/>
            <person name="Sandor L."/>
            <person name="Smith M.E."/>
            <person name="Tsang A."/>
            <person name="Grigoriev I.V."/>
            <person name="Stajich J.E."/>
            <person name="Spatafora J.W."/>
        </authorList>
    </citation>
    <scope>NUCLEOTIDE SEQUENCE</scope>
    <source>
        <strain evidence="11">RSA 2281</strain>
    </source>
</reference>
<dbReference type="PROSITE" id="PS50893">
    <property type="entry name" value="ABC_TRANSPORTER_2"/>
    <property type="match status" value="1"/>
</dbReference>
<dbReference type="Pfam" id="PF01061">
    <property type="entry name" value="ABC2_membrane"/>
    <property type="match status" value="1"/>
</dbReference>
<evidence type="ECO:0000259" key="10">
    <source>
        <dbReference type="PROSITE" id="PS50893"/>
    </source>
</evidence>
<keyword evidence="6 9" id="KW-1133">Transmembrane helix</keyword>
<evidence type="ECO:0000256" key="8">
    <source>
        <dbReference type="SAM" id="MobiDB-lite"/>
    </source>
</evidence>
<dbReference type="Pfam" id="PF00005">
    <property type="entry name" value="ABC_tran"/>
    <property type="match status" value="1"/>
</dbReference>
<comment type="subcellular location">
    <subcellularLocation>
        <location evidence="1">Membrane</location>
        <topology evidence="1">Multi-pass membrane protein</topology>
    </subcellularLocation>
</comment>
<keyword evidence="5" id="KW-0067">ATP-binding</keyword>
<name>A0AAD5K6A7_9FUNG</name>
<dbReference type="GO" id="GO:0016887">
    <property type="term" value="F:ATP hydrolysis activity"/>
    <property type="evidence" value="ECO:0007669"/>
    <property type="project" value="InterPro"/>
</dbReference>
<feature type="transmembrane region" description="Helical" evidence="9">
    <location>
        <begin position="549"/>
        <end position="571"/>
    </location>
</feature>
<keyword evidence="2" id="KW-0813">Transport</keyword>